<dbReference type="GO" id="GO:0042732">
    <property type="term" value="P:D-xylose metabolic process"/>
    <property type="evidence" value="ECO:0007669"/>
    <property type="project" value="UniProtKB-KW"/>
</dbReference>
<keyword evidence="4" id="KW-0859">Xylose metabolism</keyword>
<reference evidence="12 13" key="1">
    <citation type="journal article" date="2024" name="Nat. Commun.">
        <title>Phylogenomics reveals the evolutionary origins of lichenization in chlorophyte algae.</title>
        <authorList>
            <person name="Puginier C."/>
            <person name="Libourel C."/>
            <person name="Otte J."/>
            <person name="Skaloud P."/>
            <person name="Haon M."/>
            <person name="Grisel S."/>
            <person name="Petersen M."/>
            <person name="Berrin J.G."/>
            <person name="Delaux P.M."/>
            <person name="Dal Grande F."/>
            <person name="Keller J."/>
        </authorList>
    </citation>
    <scope>NUCLEOTIDE SEQUENCE [LARGE SCALE GENOMIC DNA]</scope>
    <source>
        <strain evidence="12 13">SAG 2145</strain>
    </source>
</reference>
<keyword evidence="5" id="KW-0808">Transferase</keyword>
<evidence type="ECO:0000256" key="3">
    <source>
        <dbReference type="ARBA" id="ARBA00012099"/>
    </source>
</evidence>
<proteinExistence type="inferred from homology"/>
<evidence type="ECO:0000256" key="6">
    <source>
        <dbReference type="ARBA" id="ARBA00022741"/>
    </source>
</evidence>
<dbReference type="PROSITE" id="PS00933">
    <property type="entry name" value="FGGY_KINASES_1"/>
    <property type="match status" value="1"/>
</dbReference>
<dbReference type="InterPro" id="IPR018484">
    <property type="entry name" value="FGGY_N"/>
</dbReference>
<evidence type="ECO:0000256" key="8">
    <source>
        <dbReference type="ARBA" id="ARBA00022840"/>
    </source>
</evidence>
<gene>
    <name evidence="12" type="ORF">WJX74_005803</name>
</gene>
<dbReference type="GO" id="GO:0004856">
    <property type="term" value="F:D-xylulokinase activity"/>
    <property type="evidence" value="ECO:0007669"/>
    <property type="project" value="InterPro"/>
</dbReference>
<evidence type="ECO:0000256" key="1">
    <source>
        <dbReference type="ARBA" id="ARBA00005190"/>
    </source>
</evidence>
<keyword evidence="8" id="KW-0067">ATP-binding</keyword>
<dbReference type="PANTHER" id="PTHR43095:SF5">
    <property type="entry name" value="XYLULOSE KINASE"/>
    <property type="match status" value="1"/>
</dbReference>
<feature type="domain" description="Carbohydrate kinase FGGY N-terminal" evidence="10">
    <location>
        <begin position="4"/>
        <end position="239"/>
    </location>
</feature>
<evidence type="ECO:0000259" key="10">
    <source>
        <dbReference type="Pfam" id="PF00370"/>
    </source>
</evidence>
<dbReference type="InterPro" id="IPR018483">
    <property type="entry name" value="Carb_kinase_FGGY_CS"/>
</dbReference>
<accession>A0AAW1QXM1</accession>
<dbReference type="GO" id="GO:0005524">
    <property type="term" value="F:ATP binding"/>
    <property type="evidence" value="ECO:0007669"/>
    <property type="project" value="UniProtKB-KW"/>
</dbReference>
<dbReference type="InterPro" id="IPR043129">
    <property type="entry name" value="ATPase_NBD"/>
</dbReference>
<feature type="domain" description="Carbohydrate kinase FGGY C-terminal" evidence="11">
    <location>
        <begin position="249"/>
        <end position="430"/>
    </location>
</feature>
<comment type="similarity">
    <text evidence="2">Belongs to the FGGY kinase family.</text>
</comment>
<evidence type="ECO:0000256" key="5">
    <source>
        <dbReference type="ARBA" id="ARBA00022679"/>
    </source>
</evidence>
<dbReference type="Pfam" id="PF02782">
    <property type="entry name" value="FGGY_C"/>
    <property type="match status" value="1"/>
</dbReference>
<evidence type="ECO:0000256" key="2">
    <source>
        <dbReference type="ARBA" id="ARBA00009156"/>
    </source>
</evidence>
<dbReference type="InterPro" id="IPR018485">
    <property type="entry name" value="FGGY_C"/>
</dbReference>
<comment type="caution">
    <text evidence="12">The sequence shown here is derived from an EMBL/GenBank/DDBJ whole genome shotgun (WGS) entry which is preliminary data.</text>
</comment>
<dbReference type="Gene3D" id="3.30.420.40">
    <property type="match status" value="2"/>
</dbReference>
<dbReference type="InterPro" id="IPR050406">
    <property type="entry name" value="FGGY_Carb_Kinase"/>
</dbReference>
<evidence type="ECO:0000259" key="11">
    <source>
        <dbReference type="Pfam" id="PF02782"/>
    </source>
</evidence>
<organism evidence="12 13">
    <name type="scientific">Apatococcus lobatus</name>
    <dbReference type="NCBI Taxonomy" id="904363"/>
    <lineage>
        <taxon>Eukaryota</taxon>
        <taxon>Viridiplantae</taxon>
        <taxon>Chlorophyta</taxon>
        <taxon>core chlorophytes</taxon>
        <taxon>Trebouxiophyceae</taxon>
        <taxon>Chlorellales</taxon>
        <taxon>Chlorellaceae</taxon>
        <taxon>Apatococcus</taxon>
    </lineage>
</organism>
<protein>
    <recommendedName>
        <fullName evidence="3">glycerol kinase</fullName>
        <ecNumber evidence="3">2.7.1.30</ecNumber>
    </recommendedName>
</protein>
<dbReference type="EMBL" id="JALJOS010000022">
    <property type="protein sequence ID" value="KAK9826018.1"/>
    <property type="molecule type" value="Genomic_DNA"/>
</dbReference>
<dbReference type="InterPro" id="IPR006000">
    <property type="entry name" value="Xylulokinase"/>
</dbReference>
<keyword evidence="13" id="KW-1185">Reference proteome</keyword>
<sequence length="486" mass="52419">MSLFVGLDVGTQGCKAVVYDDRLHQVVSRGSYPYDILKSKVPGRAEQHPSLWIEGGFSAMKAALSAVDPKKVKGIGISGQQHGFVPLDKQGGVIRNAKLWCDVESAPEARDLSKKWSWTLVPGFTASKILWLKNNEPDNWAKLANVALPHDYFNYYLTGRLCMECGDASGTGVFDTANRVFDKERMSSIDSSLHTFFPDLIGPNDVVGTLRPEVAESLGLSKDVQVAPGSGDNQMSALGSGAVREGLWVMSLGTSGTLFGATKQPILDPSGGVSPFCSTDGQWLPLLCTMNCTTVTEEARRAFGMDHATITPLAEEQEPGCDGVNFLPYITGERTPNWPNSTGVLSGLRPGSLKPGVVYRAALEGATYSLLRGLKLMEAYGVSAEELRLVGGGSKNPLWRRIIADSFQLPIRFPVEPESAALGGALQAAAVYNQEPVADYITAHEPGTTDEVVEPNPSNKQKYEEAYERHVKYGEALFENTGAGKV</sequence>
<evidence type="ECO:0000256" key="4">
    <source>
        <dbReference type="ARBA" id="ARBA00022629"/>
    </source>
</evidence>
<dbReference type="AlphaFoldDB" id="A0AAW1QXM1"/>
<dbReference type="EC" id="2.7.1.30" evidence="3"/>
<evidence type="ECO:0000256" key="9">
    <source>
        <dbReference type="ARBA" id="ARBA00023277"/>
    </source>
</evidence>
<keyword evidence="9" id="KW-0119">Carbohydrate metabolism</keyword>
<dbReference type="InterPro" id="IPR000577">
    <property type="entry name" value="Carb_kinase_FGGY"/>
</dbReference>
<dbReference type="GO" id="GO:0005997">
    <property type="term" value="P:xylulose metabolic process"/>
    <property type="evidence" value="ECO:0007669"/>
    <property type="project" value="InterPro"/>
</dbReference>
<evidence type="ECO:0000256" key="7">
    <source>
        <dbReference type="ARBA" id="ARBA00022777"/>
    </source>
</evidence>
<dbReference type="NCBIfam" id="TIGR01312">
    <property type="entry name" value="XylB"/>
    <property type="match status" value="1"/>
</dbReference>
<comment type="pathway">
    <text evidence="1">Polyol metabolism; glycerol degradation via glycerol kinase pathway; sn-glycerol 3-phosphate from glycerol: step 1/1.</text>
</comment>
<evidence type="ECO:0000313" key="12">
    <source>
        <dbReference type="EMBL" id="KAK9826018.1"/>
    </source>
</evidence>
<keyword evidence="6" id="KW-0547">Nucleotide-binding</keyword>
<keyword evidence="7" id="KW-0418">Kinase</keyword>
<dbReference type="Proteomes" id="UP001438707">
    <property type="component" value="Unassembled WGS sequence"/>
</dbReference>
<dbReference type="PANTHER" id="PTHR43095">
    <property type="entry name" value="SUGAR KINASE"/>
    <property type="match status" value="1"/>
</dbReference>
<dbReference type="SUPFAM" id="SSF53067">
    <property type="entry name" value="Actin-like ATPase domain"/>
    <property type="match status" value="2"/>
</dbReference>
<name>A0AAW1QXM1_9CHLO</name>
<evidence type="ECO:0000313" key="13">
    <source>
        <dbReference type="Proteomes" id="UP001438707"/>
    </source>
</evidence>
<dbReference type="CDD" id="cd07809">
    <property type="entry name" value="ASKHA_NBD_FGGY_BaXK-like"/>
    <property type="match status" value="1"/>
</dbReference>
<dbReference type="PIRSF" id="PIRSF000538">
    <property type="entry name" value="GlpK"/>
    <property type="match status" value="1"/>
</dbReference>
<dbReference type="Pfam" id="PF00370">
    <property type="entry name" value="FGGY_N"/>
    <property type="match status" value="1"/>
</dbReference>
<dbReference type="GO" id="GO:0004370">
    <property type="term" value="F:glycerol kinase activity"/>
    <property type="evidence" value="ECO:0007669"/>
    <property type="project" value="UniProtKB-EC"/>
</dbReference>